<evidence type="ECO:0000313" key="14">
    <source>
        <dbReference type="EMBL" id="MBP1927317.1"/>
    </source>
</evidence>
<dbReference type="EC" id="5.6.2.4" evidence="9"/>
<evidence type="ECO:0000256" key="6">
    <source>
        <dbReference type="ARBA" id="ARBA00023125"/>
    </source>
</evidence>
<dbReference type="InterPro" id="IPR000212">
    <property type="entry name" value="DNA_helicase_UvrD/REP"/>
</dbReference>
<keyword evidence="3 11" id="KW-0378">Hydrolase</keyword>
<dbReference type="PANTHER" id="PTHR11070:SF2">
    <property type="entry name" value="ATP-DEPENDENT DNA HELICASE SRS2"/>
    <property type="match status" value="1"/>
</dbReference>
<evidence type="ECO:0000259" key="13">
    <source>
        <dbReference type="PROSITE" id="PS51217"/>
    </source>
</evidence>
<dbReference type="EMBL" id="JAGGKS010000012">
    <property type="protein sequence ID" value="MBP1927317.1"/>
    <property type="molecule type" value="Genomic_DNA"/>
</dbReference>
<dbReference type="InterPro" id="IPR027417">
    <property type="entry name" value="P-loop_NTPase"/>
</dbReference>
<evidence type="ECO:0000256" key="5">
    <source>
        <dbReference type="ARBA" id="ARBA00022840"/>
    </source>
</evidence>
<evidence type="ECO:0000256" key="2">
    <source>
        <dbReference type="ARBA" id="ARBA00022741"/>
    </source>
</evidence>
<accession>A0ABS4GI80</accession>
<dbReference type="InterPro" id="IPR014016">
    <property type="entry name" value="UvrD-like_ATP-bd"/>
</dbReference>
<dbReference type="Pfam" id="PF00580">
    <property type="entry name" value="UvrD-helicase"/>
    <property type="match status" value="1"/>
</dbReference>
<dbReference type="PROSITE" id="PS51217">
    <property type="entry name" value="UVRD_HELICASE_CTER"/>
    <property type="match status" value="1"/>
</dbReference>
<keyword evidence="4 11" id="KW-0347">Helicase</keyword>
<keyword evidence="15" id="KW-1185">Reference proteome</keyword>
<dbReference type="GO" id="GO:0016787">
    <property type="term" value="F:hydrolase activity"/>
    <property type="evidence" value="ECO:0007669"/>
    <property type="project" value="UniProtKB-KW"/>
</dbReference>
<keyword evidence="7" id="KW-0413">Isomerase</keyword>
<sequence>MDYFEYLKNTNGIELNEQQRQAALFDYGNALVLSTAGSGKTTVIIARTGRLLYENKCISKILTITFSKMAATDMKDRFQNYFKEQYRHKVEFSTIHSFSYKIVRDFFRKKGIKFEILKNNYLVLGEILKSHYSQSYFSYVSDEEIETLSSAIGFVKNMMIDPKNYRDYGIEIKEFDKLFEKYSIYKSQNKLIDFDDMLVYAYKILLKSKHYRDWIKSTYQYVQIDEMQDTSKIQHEIIKLISNDNLFMVGDDDQAIYSFRGSYPDFMLEFKNIYKDGKIFYLDNNYRSDRNIVESAKNFIEKNKKRFKKSIRTDNPKENTINVVKFDSRKEQSKLVISEILKYVSEITSTVGILYRYNMSAMILANSLYENGIDFYIKEDKTKFFNSFVLNDVVAFLNLALNPKDRESFARIYYKSYTYFTKGMCQMVLNSPREDLSVFDILDNCSGFDYYVYDRIKQFKTDINYLNKLKPNDAVRYIKLGLEYMGYLERMQEEGRNNLSNSLHILEIIEEIGSYCSSIKEFINKIYSLQDVIKNASENKNASVTLSTIHGAKGLEYDFVFMLDNLDGEFPSDIKGMNKETYGRILEEERRIFYVGMTRAKKVLNITVPGVPSLFINELMQMNIRDVDYNLKIGQKVNHNKFGNGVVVDITKSTVLIRFVKGKARSFDIKTTLENKIIQII</sequence>
<comment type="catalytic activity">
    <reaction evidence="10">
        <text>ATP + H2O = ADP + phosphate + H(+)</text>
        <dbReference type="Rhea" id="RHEA:13065"/>
        <dbReference type="ChEBI" id="CHEBI:15377"/>
        <dbReference type="ChEBI" id="CHEBI:15378"/>
        <dbReference type="ChEBI" id="CHEBI:30616"/>
        <dbReference type="ChEBI" id="CHEBI:43474"/>
        <dbReference type="ChEBI" id="CHEBI:456216"/>
        <dbReference type="EC" id="5.6.2.4"/>
    </reaction>
</comment>
<dbReference type="PANTHER" id="PTHR11070">
    <property type="entry name" value="UVRD / RECB / PCRA DNA HELICASE FAMILY MEMBER"/>
    <property type="match status" value="1"/>
</dbReference>
<evidence type="ECO:0000256" key="11">
    <source>
        <dbReference type="PROSITE-ProRule" id="PRU00560"/>
    </source>
</evidence>
<evidence type="ECO:0000259" key="12">
    <source>
        <dbReference type="PROSITE" id="PS51198"/>
    </source>
</evidence>
<evidence type="ECO:0000313" key="15">
    <source>
        <dbReference type="Proteomes" id="UP001519342"/>
    </source>
</evidence>
<organism evidence="14 15">
    <name type="scientific">Sedimentibacter acidaminivorans</name>
    <dbReference type="NCBI Taxonomy" id="913099"/>
    <lineage>
        <taxon>Bacteria</taxon>
        <taxon>Bacillati</taxon>
        <taxon>Bacillota</taxon>
        <taxon>Tissierellia</taxon>
        <taxon>Sedimentibacter</taxon>
    </lineage>
</organism>
<name>A0ABS4GI80_9FIRM</name>
<dbReference type="PROSITE" id="PS51198">
    <property type="entry name" value="UVRD_HELICASE_ATP_BIND"/>
    <property type="match status" value="1"/>
</dbReference>
<gene>
    <name evidence="14" type="ORF">J2Z76_003214</name>
</gene>
<dbReference type="RefSeq" id="WP_209513026.1">
    <property type="nucleotide sequence ID" value="NZ_JAGGKS010000012.1"/>
</dbReference>
<evidence type="ECO:0000256" key="8">
    <source>
        <dbReference type="ARBA" id="ARBA00034617"/>
    </source>
</evidence>
<dbReference type="Gene3D" id="3.40.50.300">
    <property type="entry name" value="P-loop containing nucleotide triphosphate hydrolases"/>
    <property type="match status" value="2"/>
</dbReference>
<comment type="catalytic activity">
    <reaction evidence="8">
        <text>Couples ATP hydrolysis with the unwinding of duplex DNA by translocating in the 3'-5' direction.</text>
        <dbReference type="EC" id="5.6.2.4"/>
    </reaction>
</comment>
<reference evidence="14 15" key="1">
    <citation type="submission" date="2021-03" db="EMBL/GenBank/DDBJ databases">
        <title>Genomic Encyclopedia of Type Strains, Phase IV (KMG-IV): sequencing the most valuable type-strain genomes for metagenomic binning, comparative biology and taxonomic classification.</title>
        <authorList>
            <person name="Goeker M."/>
        </authorList>
    </citation>
    <scope>NUCLEOTIDE SEQUENCE [LARGE SCALE GENOMIC DNA]</scope>
    <source>
        <strain evidence="14 15">DSM 24004</strain>
    </source>
</reference>
<feature type="domain" description="UvrD-like helicase C-terminal" evidence="13">
    <location>
        <begin position="290"/>
        <end position="554"/>
    </location>
</feature>
<comment type="caution">
    <text evidence="14">The sequence shown here is derived from an EMBL/GenBank/DDBJ whole genome shotgun (WGS) entry which is preliminary data.</text>
</comment>
<feature type="domain" description="UvrD-like helicase ATP-binding" evidence="12">
    <location>
        <begin position="13"/>
        <end position="289"/>
    </location>
</feature>
<dbReference type="Pfam" id="PF13361">
    <property type="entry name" value="UvrD_C"/>
    <property type="match status" value="1"/>
</dbReference>
<dbReference type="CDD" id="cd17932">
    <property type="entry name" value="DEXQc_UvrD"/>
    <property type="match status" value="1"/>
</dbReference>
<dbReference type="GO" id="GO:0003678">
    <property type="term" value="F:DNA helicase activity"/>
    <property type="evidence" value="ECO:0007669"/>
    <property type="project" value="UniProtKB-EC"/>
</dbReference>
<protein>
    <recommendedName>
        <fullName evidence="9">DNA 3'-5' helicase</fullName>
        <ecNumber evidence="9">5.6.2.4</ecNumber>
    </recommendedName>
</protein>
<dbReference type="InterPro" id="IPR014017">
    <property type="entry name" value="DNA_helicase_UvrD-like_C"/>
</dbReference>
<dbReference type="Gene3D" id="1.10.486.10">
    <property type="entry name" value="PCRA, domain 4"/>
    <property type="match status" value="1"/>
</dbReference>
<keyword evidence="5 11" id="KW-0067">ATP-binding</keyword>
<keyword evidence="6" id="KW-0238">DNA-binding</keyword>
<evidence type="ECO:0000256" key="4">
    <source>
        <dbReference type="ARBA" id="ARBA00022806"/>
    </source>
</evidence>
<evidence type="ECO:0000256" key="7">
    <source>
        <dbReference type="ARBA" id="ARBA00023235"/>
    </source>
</evidence>
<dbReference type="Gene3D" id="1.10.10.160">
    <property type="match status" value="1"/>
</dbReference>
<evidence type="ECO:0000256" key="9">
    <source>
        <dbReference type="ARBA" id="ARBA00034808"/>
    </source>
</evidence>
<keyword evidence="2 11" id="KW-0547">Nucleotide-binding</keyword>
<evidence type="ECO:0000256" key="1">
    <source>
        <dbReference type="ARBA" id="ARBA00009922"/>
    </source>
</evidence>
<feature type="binding site" evidence="11">
    <location>
        <begin position="34"/>
        <end position="41"/>
    </location>
    <ligand>
        <name>ATP</name>
        <dbReference type="ChEBI" id="CHEBI:30616"/>
    </ligand>
</feature>
<comment type="similarity">
    <text evidence="1">Belongs to the helicase family. UvrD subfamily.</text>
</comment>
<evidence type="ECO:0000256" key="10">
    <source>
        <dbReference type="ARBA" id="ARBA00048988"/>
    </source>
</evidence>
<proteinExistence type="inferred from homology"/>
<dbReference type="SUPFAM" id="SSF52540">
    <property type="entry name" value="P-loop containing nucleoside triphosphate hydrolases"/>
    <property type="match status" value="1"/>
</dbReference>
<dbReference type="InterPro" id="IPR013986">
    <property type="entry name" value="DExx_box_DNA_helicase_dom_sf"/>
</dbReference>
<evidence type="ECO:0000256" key="3">
    <source>
        <dbReference type="ARBA" id="ARBA00022801"/>
    </source>
</evidence>
<dbReference type="Proteomes" id="UP001519342">
    <property type="component" value="Unassembled WGS sequence"/>
</dbReference>